<gene>
    <name evidence="2" type="ORF">Sjap_015680</name>
</gene>
<feature type="signal peptide" evidence="1">
    <location>
        <begin position="1"/>
        <end position="23"/>
    </location>
</feature>
<evidence type="ECO:0000313" key="3">
    <source>
        <dbReference type="Proteomes" id="UP001417504"/>
    </source>
</evidence>
<organism evidence="2 3">
    <name type="scientific">Stephania japonica</name>
    <dbReference type="NCBI Taxonomy" id="461633"/>
    <lineage>
        <taxon>Eukaryota</taxon>
        <taxon>Viridiplantae</taxon>
        <taxon>Streptophyta</taxon>
        <taxon>Embryophyta</taxon>
        <taxon>Tracheophyta</taxon>
        <taxon>Spermatophyta</taxon>
        <taxon>Magnoliopsida</taxon>
        <taxon>Ranunculales</taxon>
        <taxon>Menispermaceae</taxon>
        <taxon>Menispermoideae</taxon>
        <taxon>Cissampelideae</taxon>
        <taxon>Stephania</taxon>
    </lineage>
</organism>
<keyword evidence="3" id="KW-1185">Reference proteome</keyword>
<protein>
    <submittedName>
        <fullName evidence="2">Uncharacterized protein</fullName>
    </submittedName>
</protein>
<evidence type="ECO:0000256" key="1">
    <source>
        <dbReference type="SAM" id="SignalP"/>
    </source>
</evidence>
<sequence length="57" mass="6719">MSAISTPQFFMGVWVVVMKAVHGYCEEEGFWKIEWYRGCDWPNLQIPTTDFCDGVRR</sequence>
<name>A0AAP0IKN9_9MAGN</name>
<evidence type="ECO:0000313" key="2">
    <source>
        <dbReference type="EMBL" id="KAK9116733.1"/>
    </source>
</evidence>
<proteinExistence type="predicted"/>
<dbReference type="EMBL" id="JBBNAE010000006">
    <property type="protein sequence ID" value="KAK9116733.1"/>
    <property type="molecule type" value="Genomic_DNA"/>
</dbReference>
<dbReference type="Proteomes" id="UP001417504">
    <property type="component" value="Unassembled WGS sequence"/>
</dbReference>
<reference evidence="2 3" key="1">
    <citation type="submission" date="2024-01" db="EMBL/GenBank/DDBJ databases">
        <title>Genome assemblies of Stephania.</title>
        <authorList>
            <person name="Yang L."/>
        </authorList>
    </citation>
    <scope>NUCLEOTIDE SEQUENCE [LARGE SCALE GENOMIC DNA]</scope>
    <source>
        <strain evidence="2">QJT</strain>
        <tissue evidence="2">Leaf</tissue>
    </source>
</reference>
<dbReference type="AlphaFoldDB" id="A0AAP0IKN9"/>
<accession>A0AAP0IKN9</accession>
<comment type="caution">
    <text evidence="2">The sequence shown here is derived from an EMBL/GenBank/DDBJ whole genome shotgun (WGS) entry which is preliminary data.</text>
</comment>
<keyword evidence="1" id="KW-0732">Signal</keyword>
<feature type="chain" id="PRO_5042921814" evidence="1">
    <location>
        <begin position="24"/>
        <end position="57"/>
    </location>
</feature>